<dbReference type="Pfam" id="PF00593">
    <property type="entry name" value="TonB_dep_Rec_b-barrel"/>
    <property type="match status" value="1"/>
</dbReference>
<evidence type="ECO:0000256" key="6">
    <source>
        <dbReference type="ARBA" id="ARBA00023136"/>
    </source>
</evidence>
<evidence type="ECO:0000256" key="8">
    <source>
        <dbReference type="ARBA" id="ARBA00023237"/>
    </source>
</evidence>
<proteinExistence type="predicted"/>
<dbReference type="SUPFAM" id="SSF49464">
    <property type="entry name" value="Carboxypeptidase regulatory domain-like"/>
    <property type="match status" value="1"/>
</dbReference>
<keyword evidence="5" id="KW-0798">TonB box</keyword>
<gene>
    <name evidence="11" type="ORF">METZ01_LOCUS65174</name>
</gene>
<protein>
    <recommendedName>
        <fullName evidence="12">TonB-dependent receptor plug domain-containing protein</fullName>
    </recommendedName>
</protein>
<keyword evidence="8" id="KW-0998">Cell outer membrane</keyword>
<dbReference type="GO" id="GO:0015344">
    <property type="term" value="F:siderophore uptake transmembrane transporter activity"/>
    <property type="evidence" value="ECO:0007669"/>
    <property type="project" value="TreeGrafter"/>
</dbReference>
<dbReference type="InterPro" id="IPR036942">
    <property type="entry name" value="Beta-barrel_TonB_sf"/>
</dbReference>
<keyword evidence="7" id="KW-0675">Receptor</keyword>
<evidence type="ECO:0000313" key="11">
    <source>
        <dbReference type="EMBL" id="SVA12320.1"/>
    </source>
</evidence>
<dbReference type="GO" id="GO:0044718">
    <property type="term" value="P:siderophore transmembrane transport"/>
    <property type="evidence" value="ECO:0007669"/>
    <property type="project" value="TreeGrafter"/>
</dbReference>
<dbReference type="SUPFAM" id="SSF56935">
    <property type="entry name" value="Porins"/>
    <property type="match status" value="1"/>
</dbReference>
<keyword evidence="3" id="KW-0812">Transmembrane</keyword>
<evidence type="ECO:0000256" key="4">
    <source>
        <dbReference type="ARBA" id="ARBA00022729"/>
    </source>
</evidence>
<evidence type="ECO:0000256" key="5">
    <source>
        <dbReference type="ARBA" id="ARBA00023077"/>
    </source>
</evidence>
<reference evidence="11" key="1">
    <citation type="submission" date="2018-05" db="EMBL/GenBank/DDBJ databases">
        <authorList>
            <person name="Lanie J.A."/>
            <person name="Ng W.-L."/>
            <person name="Kazmierczak K.M."/>
            <person name="Andrzejewski T.M."/>
            <person name="Davidsen T.M."/>
            <person name="Wayne K.J."/>
            <person name="Tettelin H."/>
            <person name="Glass J.I."/>
            <person name="Rusch D."/>
            <person name="Podicherti R."/>
            <person name="Tsui H.-C.T."/>
            <person name="Winkler M.E."/>
        </authorList>
    </citation>
    <scope>NUCLEOTIDE SEQUENCE</scope>
</reference>
<comment type="subcellular location">
    <subcellularLocation>
        <location evidence="1">Cell outer membrane</location>
        <topology evidence="1">Multi-pass membrane protein</topology>
    </subcellularLocation>
</comment>
<evidence type="ECO:0008006" key="12">
    <source>
        <dbReference type="Google" id="ProtNLM"/>
    </source>
</evidence>
<evidence type="ECO:0000256" key="3">
    <source>
        <dbReference type="ARBA" id="ARBA00022692"/>
    </source>
</evidence>
<dbReference type="PROSITE" id="PS52016">
    <property type="entry name" value="TONB_DEPENDENT_REC_3"/>
    <property type="match status" value="1"/>
</dbReference>
<keyword evidence="4" id="KW-0732">Signal</keyword>
<feature type="domain" description="TonB-dependent receptor-like beta-barrel" evidence="9">
    <location>
        <begin position="358"/>
        <end position="894"/>
    </location>
</feature>
<dbReference type="InterPro" id="IPR012910">
    <property type="entry name" value="Plug_dom"/>
</dbReference>
<dbReference type="Gene3D" id="2.60.40.1120">
    <property type="entry name" value="Carboxypeptidase-like, regulatory domain"/>
    <property type="match status" value="1"/>
</dbReference>
<sequence>MFVNISLAGTTGKLSGTVKEADSNNILIGCNIIIIGTDLGTATDIDGEYFLLNIPPGIYNVKFQMIGYETVILNDVVISIDKTTRLNSELATEVIAGSEVVVTAERKLIQFDVTQSEARITSEELEFMPVTEVYDVLRLQAGITQDAGGKLHMRGGRSNEIAYMVDGVSMTDAYDGGISVKIENDNIQELQVISGTFNAEYGKALTGVVNMVTKDGGNKLEGFVNIYAGDHTTNDSLFPNINSYTLSNDVSLSANLNGPIIPNLLTFFSSGRINKSDGWLNGLQTFTMYGDTVFNDANYNGYRDNDENLITPYYKTMNWYDSWSSQNKFTIRLSPTTKLKFNSIINSGQSQGFDHNRRMVQEGRNAQYNTGQFYGINLSHSFSSRSFIELNTNQFSHRFESYLYEDPLDPRYITPDSLYWAHIEGTLPTNIATEYGQEVNYFPQYTLDRWGVETGRYNRETTTQSLKLDYTNQINKYNQIKAGFNLSTHQLSLDSYSLMDSSQADQIFTPIIPEVGSYNRSTYKFKPEEWSFYIQDKIEYGDMIINLGLRYETFNPKSNVPNNIHEPYINDPRNPALDTLSMEELEMINWGSISYYDEDSLGNPVGHTYAEYYDHFNDQPNLADQQGWWKKTTVKSQFSPRLAVAYPISDRGVIHFAYGYFFKIPDFSLLYNNTEYKLSETGTNFGIFGNPDLKPETTVSYELGLRQEIASRTKLELKGFYRDARNYVSSGIPIDLGDGKNYYTYVNKDYSNSRGIILSFYRQFSNYVGWQFDYTYQIAEGSNSDPSEEFGAVLAGNEPTRSIIPLDWDQIHNLNGSASFGYKGWGANAIFQYGSGYPYTPVITNYEQQGEVLSNVLIRNSRRKPMSFRLDIKLFKHIQFSGMKGKLYINIYNLLDRRNEIIVYGDSGRADETIEINRAEIISPFEPLRPNTINQFFNRPDWYDEPREIQFGLQFSW</sequence>
<dbReference type="Pfam" id="PF07715">
    <property type="entry name" value="Plug"/>
    <property type="match status" value="1"/>
</dbReference>
<evidence type="ECO:0000256" key="1">
    <source>
        <dbReference type="ARBA" id="ARBA00004571"/>
    </source>
</evidence>
<dbReference type="Pfam" id="PF13715">
    <property type="entry name" value="CarbopepD_reg_2"/>
    <property type="match status" value="1"/>
</dbReference>
<dbReference type="PANTHER" id="PTHR30069:SF29">
    <property type="entry name" value="HEMOGLOBIN AND HEMOGLOBIN-HAPTOGLOBIN-BINDING PROTEIN 1-RELATED"/>
    <property type="match status" value="1"/>
</dbReference>
<dbReference type="Gene3D" id="2.170.130.10">
    <property type="entry name" value="TonB-dependent receptor, plug domain"/>
    <property type="match status" value="1"/>
</dbReference>
<dbReference type="EMBL" id="UINC01004169">
    <property type="protein sequence ID" value="SVA12320.1"/>
    <property type="molecule type" value="Genomic_DNA"/>
</dbReference>
<dbReference type="Gene3D" id="2.40.170.20">
    <property type="entry name" value="TonB-dependent receptor, beta-barrel domain"/>
    <property type="match status" value="1"/>
</dbReference>
<evidence type="ECO:0000259" key="9">
    <source>
        <dbReference type="Pfam" id="PF00593"/>
    </source>
</evidence>
<dbReference type="InterPro" id="IPR000531">
    <property type="entry name" value="Beta-barrel_TonB"/>
</dbReference>
<evidence type="ECO:0000256" key="7">
    <source>
        <dbReference type="ARBA" id="ARBA00023170"/>
    </source>
</evidence>
<dbReference type="InterPro" id="IPR037066">
    <property type="entry name" value="Plug_dom_sf"/>
</dbReference>
<dbReference type="GO" id="GO:0009279">
    <property type="term" value="C:cell outer membrane"/>
    <property type="evidence" value="ECO:0007669"/>
    <property type="project" value="UniProtKB-SubCell"/>
</dbReference>
<evidence type="ECO:0000256" key="2">
    <source>
        <dbReference type="ARBA" id="ARBA00022448"/>
    </source>
</evidence>
<accession>A0A381T814</accession>
<feature type="domain" description="TonB-dependent receptor plug" evidence="10">
    <location>
        <begin position="111"/>
        <end position="207"/>
    </location>
</feature>
<name>A0A381T814_9ZZZZ</name>
<dbReference type="PANTHER" id="PTHR30069">
    <property type="entry name" value="TONB-DEPENDENT OUTER MEMBRANE RECEPTOR"/>
    <property type="match status" value="1"/>
</dbReference>
<keyword evidence="6" id="KW-0472">Membrane</keyword>
<organism evidence="11">
    <name type="scientific">marine metagenome</name>
    <dbReference type="NCBI Taxonomy" id="408172"/>
    <lineage>
        <taxon>unclassified sequences</taxon>
        <taxon>metagenomes</taxon>
        <taxon>ecological metagenomes</taxon>
    </lineage>
</organism>
<dbReference type="AlphaFoldDB" id="A0A381T814"/>
<keyword evidence="2" id="KW-0813">Transport</keyword>
<dbReference type="InterPro" id="IPR039426">
    <property type="entry name" value="TonB-dep_rcpt-like"/>
</dbReference>
<evidence type="ECO:0000259" key="10">
    <source>
        <dbReference type="Pfam" id="PF07715"/>
    </source>
</evidence>
<dbReference type="InterPro" id="IPR008969">
    <property type="entry name" value="CarboxyPept-like_regulatory"/>
</dbReference>